<dbReference type="Pfam" id="PF08685">
    <property type="entry name" value="GON"/>
    <property type="match status" value="1"/>
</dbReference>
<dbReference type="GO" id="GO:0008270">
    <property type="term" value="F:zinc ion binding"/>
    <property type="evidence" value="ECO:0007669"/>
    <property type="project" value="InterPro"/>
</dbReference>
<dbReference type="AlphaFoldDB" id="V4ACV9"/>
<evidence type="ECO:0000256" key="1">
    <source>
        <dbReference type="ARBA" id="ARBA00022723"/>
    </source>
</evidence>
<dbReference type="InterPro" id="IPR012314">
    <property type="entry name" value="Pept_M12B_GON-ADAMTSs"/>
</dbReference>
<reference evidence="3 4" key="1">
    <citation type="journal article" date="2013" name="Nature">
        <title>Insights into bilaterian evolution from three spiralian genomes.</title>
        <authorList>
            <person name="Simakov O."/>
            <person name="Marletaz F."/>
            <person name="Cho S.J."/>
            <person name="Edsinger-Gonzales E."/>
            <person name="Havlak P."/>
            <person name="Hellsten U."/>
            <person name="Kuo D.H."/>
            <person name="Larsson T."/>
            <person name="Lv J."/>
            <person name="Arendt D."/>
            <person name="Savage R."/>
            <person name="Osoegawa K."/>
            <person name="de Jong P."/>
            <person name="Grimwood J."/>
            <person name="Chapman J.A."/>
            <person name="Shapiro H."/>
            <person name="Aerts A."/>
            <person name="Otillar R.P."/>
            <person name="Terry A.Y."/>
            <person name="Boore J.L."/>
            <person name="Grigoriev I.V."/>
            <person name="Lindberg D.R."/>
            <person name="Seaver E.C."/>
            <person name="Weisblat D.A."/>
            <person name="Putnam N.H."/>
            <person name="Rokhsar D.S."/>
        </authorList>
    </citation>
    <scope>NUCLEOTIDE SEQUENCE [LARGE SCALE GENOMIC DNA]</scope>
</reference>
<dbReference type="KEGG" id="lgi:LOTGIDRAFT_176702"/>
<keyword evidence="4" id="KW-1185">Reference proteome</keyword>
<name>V4ACV9_LOTGI</name>
<feature type="domain" description="GON" evidence="2">
    <location>
        <begin position="1"/>
        <end position="121"/>
    </location>
</feature>
<dbReference type="Proteomes" id="UP000030746">
    <property type="component" value="Unassembled WGS sequence"/>
</dbReference>
<organism evidence="3 4">
    <name type="scientific">Lottia gigantea</name>
    <name type="common">Giant owl limpet</name>
    <dbReference type="NCBI Taxonomy" id="225164"/>
    <lineage>
        <taxon>Eukaryota</taxon>
        <taxon>Metazoa</taxon>
        <taxon>Spiralia</taxon>
        <taxon>Lophotrochozoa</taxon>
        <taxon>Mollusca</taxon>
        <taxon>Gastropoda</taxon>
        <taxon>Patellogastropoda</taxon>
        <taxon>Lottioidea</taxon>
        <taxon>Lottiidae</taxon>
        <taxon>Lottia</taxon>
    </lineage>
</organism>
<dbReference type="EMBL" id="KB201756">
    <property type="protein sequence ID" value="ESO94687.1"/>
    <property type="molecule type" value="Genomic_DNA"/>
</dbReference>
<protein>
    <recommendedName>
        <fullName evidence="2">GON domain-containing protein</fullName>
    </recommendedName>
</protein>
<proteinExistence type="predicted"/>
<evidence type="ECO:0000313" key="3">
    <source>
        <dbReference type="EMBL" id="ESO94687.1"/>
    </source>
</evidence>
<dbReference type="PROSITE" id="PS51046">
    <property type="entry name" value="GON"/>
    <property type="match status" value="1"/>
</dbReference>
<dbReference type="CTD" id="20243935"/>
<accession>V4ACV9</accession>
<evidence type="ECO:0000313" key="4">
    <source>
        <dbReference type="Proteomes" id="UP000030746"/>
    </source>
</evidence>
<keyword evidence="1" id="KW-0479">Metal-binding</keyword>
<dbReference type="STRING" id="225164.V4ACV9"/>
<gene>
    <name evidence="3" type="ORF">LOTGIDRAFT_176702</name>
</gene>
<dbReference type="RefSeq" id="XP_009054625.1">
    <property type="nucleotide sequence ID" value="XM_009056377.1"/>
</dbReference>
<dbReference type="OrthoDB" id="6113960at2759"/>
<dbReference type="GeneID" id="20243935"/>
<sequence length="137" mass="15460">MKGQGYTDFQKVRLKLFPVHIKTYLLPFTNSTYTPQYYGHATDCYAGNNSHECGVLGKFIINTQGTGLRIKPSINWKTYGFNGVIANITRSYDGNYIEGYCGGQCGGCESRVIDEYNGRKPVEKFDLYIVLDTLPEM</sequence>
<dbReference type="GO" id="GO:0004222">
    <property type="term" value="F:metalloendopeptidase activity"/>
    <property type="evidence" value="ECO:0007669"/>
    <property type="project" value="InterPro"/>
</dbReference>
<evidence type="ECO:0000259" key="2">
    <source>
        <dbReference type="PROSITE" id="PS51046"/>
    </source>
</evidence>